<dbReference type="AlphaFoldDB" id="A0A1G6GHK2"/>
<gene>
    <name evidence="3" type="ORF">SAMN05216323_100180</name>
</gene>
<dbReference type="Pfam" id="PF00072">
    <property type="entry name" value="Response_reg"/>
    <property type="match status" value="1"/>
</dbReference>
<dbReference type="EMBL" id="FMYP01000001">
    <property type="protein sequence ID" value="SDB81488.1"/>
    <property type="molecule type" value="Genomic_DNA"/>
</dbReference>
<dbReference type="PROSITE" id="PS50110">
    <property type="entry name" value="RESPONSE_REGULATORY"/>
    <property type="match status" value="1"/>
</dbReference>
<dbReference type="InterPro" id="IPR001789">
    <property type="entry name" value="Sig_transdc_resp-reg_receiver"/>
</dbReference>
<dbReference type="Gene3D" id="2.40.50.1020">
    <property type="entry name" value="LytTr DNA-binding domain"/>
    <property type="match status" value="1"/>
</dbReference>
<evidence type="ECO:0000313" key="4">
    <source>
        <dbReference type="Proteomes" id="UP000199452"/>
    </source>
</evidence>
<dbReference type="InterPro" id="IPR011006">
    <property type="entry name" value="CheY-like_superfamily"/>
</dbReference>
<dbReference type="SMART" id="SM00850">
    <property type="entry name" value="LytTR"/>
    <property type="match status" value="1"/>
</dbReference>
<dbReference type="SMART" id="SM00448">
    <property type="entry name" value="REC"/>
    <property type="match status" value="1"/>
</dbReference>
<protein>
    <submittedName>
        <fullName evidence="3">Two component transcriptional regulator, LytTR family</fullName>
    </submittedName>
</protein>
<proteinExistence type="predicted"/>
<organism evidence="3 4">
    <name type="scientific">Williamwhitmania taraxaci</name>
    <dbReference type="NCBI Taxonomy" id="1640674"/>
    <lineage>
        <taxon>Bacteria</taxon>
        <taxon>Pseudomonadati</taxon>
        <taxon>Bacteroidota</taxon>
        <taxon>Bacteroidia</taxon>
        <taxon>Bacteroidales</taxon>
        <taxon>Williamwhitmaniaceae</taxon>
        <taxon>Williamwhitmania</taxon>
    </lineage>
</organism>
<dbReference type="GO" id="GO:0000156">
    <property type="term" value="F:phosphorelay response regulator activity"/>
    <property type="evidence" value="ECO:0007669"/>
    <property type="project" value="InterPro"/>
</dbReference>
<dbReference type="InterPro" id="IPR046947">
    <property type="entry name" value="LytR-like"/>
</dbReference>
<evidence type="ECO:0000313" key="3">
    <source>
        <dbReference type="EMBL" id="SDB81488.1"/>
    </source>
</evidence>
<name>A0A1G6GHK2_9BACT</name>
<dbReference type="Gene3D" id="3.40.50.2300">
    <property type="match status" value="1"/>
</dbReference>
<sequence length="265" mass="29821">MIKFVTFAPTKMLRMLNAVIVDDEVAAIKSIELIATKYCPEVRILGNAQSAADGVSLILRTNPDLVFLDIEMPLGSGFDLLEAIPDRTFEVIFTTAYNHYAVKAFKYSAVDYLLKPISIDEFIEGVDKVSKIKSNTIDTRTKYLSLFENLNSILPNKLIITHATGFHHVDLDKILYFVKEENTTIVHELNGGNTISVRPLKEYEDILFDRNFFKLTPTILINLIHVAHVNKSTRSVTFTGGTSIPVTSEKLQQLVASVDRLWNVK</sequence>
<feature type="modified residue" description="4-aspartylphosphate" evidence="1">
    <location>
        <position position="69"/>
    </location>
</feature>
<dbReference type="OrthoDB" id="1490554at2"/>
<keyword evidence="4" id="KW-1185">Reference proteome</keyword>
<dbReference type="SUPFAM" id="SSF52172">
    <property type="entry name" value="CheY-like"/>
    <property type="match status" value="1"/>
</dbReference>
<dbReference type="PANTHER" id="PTHR37299">
    <property type="entry name" value="TRANSCRIPTIONAL REGULATOR-RELATED"/>
    <property type="match status" value="1"/>
</dbReference>
<reference evidence="3 4" key="1">
    <citation type="submission" date="2016-09" db="EMBL/GenBank/DDBJ databases">
        <authorList>
            <person name="Capua I."/>
            <person name="De Benedictis P."/>
            <person name="Joannis T."/>
            <person name="Lombin L.H."/>
            <person name="Cattoli G."/>
        </authorList>
    </citation>
    <scope>NUCLEOTIDE SEQUENCE [LARGE SCALE GENOMIC DNA]</scope>
    <source>
        <strain evidence="3 4">A7P-90m</strain>
    </source>
</reference>
<evidence type="ECO:0000256" key="1">
    <source>
        <dbReference type="PROSITE-ProRule" id="PRU00169"/>
    </source>
</evidence>
<dbReference type="PANTHER" id="PTHR37299:SF1">
    <property type="entry name" value="STAGE 0 SPORULATION PROTEIN A HOMOLOG"/>
    <property type="match status" value="1"/>
</dbReference>
<keyword evidence="1" id="KW-0597">Phosphoprotein</keyword>
<accession>A0A1G6GHK2</accession>
<dbReference type="Pfam" id="PF04397">
    <property type="entry name" value="LytTR"/>
    <property type="match status" value="1"/>
</dbReference>
<evidence type="ECO:0000259" key="2">
    <source>
        <dbReference type="PROSITE" id="PS50110"/>
    </source>
</evidence>
<dbReference type="GO" id="GO:0003677">
    <property type="term" value="F:DNA binding"/>
    <property type="evidence" value="ECO:0007669"/>
    <property type="project" value="InterPro"/>
</dbReference>
<dbReference type="InterPro" id="IPR007492">
    <property type="entry name" value="LytTR_DNA-bd_dom"/>
</dbReference>
<dbReference type="STRING" id="1640674.SAMN05216323_100180"/>
<dbReference type="Proteomes" id="UP000199452">
    <property type="component" value="Unassembled WGS sequence"/>
</dbReference>
<feature type="domain" description="Response regulatory" evidence="2">
    <location>
        <begin position="17"/>
        <end position="130"/>
    </location>
</feature>